<sequence>MGVLAIILLAIAVGAMSPGPSFVLVSRISMSHSRIHGLACAIGMGLGGALFATLALVGLVALLQQVEWLYLVLKLAGGLYLVYLGIRIWQGAKVPMTPVSGGEAGQLSSPWRSLGLAFATQVSNPKTAVVYASIFAAMMPVTPSLALLLALPPAIFLVEAGWYAIVAFAFSAERAQRVYLRWKTGIDRLAGLVIGALGLRLLGETLSSASRLTLR</sequence>
<comment type="caution">
    <text evidence="7">The sequence shown here is derived from an EMBL/GenBank/DDBJ whole genome shotgun (WGS) entry which is preliminary data.</text>
</comment>
<evidence type="ECO:0000313" key="7">
    <source>
        <dbReference type="EMBL" id="PYB77949.1"/>
    </source>
</evidence>
<dbReference type="InterPro" id="IPR001123">
    <property type="entry name" value="LeuE-type"/>
</dbReference>
<feature type="transmembrane region" description="Helical" evidence="6">
    <location>
        <begin position="37"/>
        <end position="62"/>
    </location>
</feature>
<dbReference type="EMBL" id="QJRY01000001">
    <property type="protein sequence ID" value="PYB77949.1"/>
    <property type="molecule type" value="Genomic_DNA"/>
</dbReference>
<accession>A0ABX5NXT2</accession>
<keyword evidence="5 6" id="KW-0472">Membrane</keyword>
<comment type="subcellular location">
    <subcellularLocation>
        <location evidence="1">Cell membrane</location>
        <topology evidence="1">Multi-pass membrane protein</topology>
    </subcellularLocation>
</comment>
<reference evidence="7 8" key="1">
    <citation type="submission" date="2018-06" db="EMBL/GenBank/DDBJ databases">
        <title>Rhizobium wuzhouense sp. nov., isolated from roots of Oryza officinalis.</title>
        <authorList>
            <person name="Yuan T."/>
        </authorList>
    </citation>
    <scope>NUCLEOTIDE SEQUENCE [LARGE SCALE GENOMIC DNA]</scope>
    <source>
        <strain evidence="7 8">W44</strain>
    </source>
</reference>
<keyword evidence="3 6" id="KW-0812">Transmembrane</keyword>
<protein>
    <submittedName>
        <fullName evidence="7">Threonine transporter</fullName>
    </submittedName>
</protein>
<evidence type="ECO:0000313" key="8">
    <source>
        <dbReference type="Proteomes" id="UP000247536"/>
    </source>
</evidence>
<keyword evidence="4 6" id="KW-1133">Transmembrane helix</keyword>
<evidence type="ECO:0000256" key="1">
    <source>
        <dbReference type="ARBA" id="ARBA00004651"/>
    </source>
</evidence>
<dbReference type="Proteomes" id="UP000247536">
    <property type="component" value="Unassembled WGS sequence"/>
</dbReference>
<feature type="transmembrane region" description="Helical" evidence="6">
    <location>
        <begin position="6"/>
        <end position="25"/>
    </location>
</feature>
<keyword evidence="2" id="KW-1003">Cell membrane</keyword>
<organism evidence="7 8">
    <name type="scientific">Rhizobium wuzhouense</name>
    <dbReference type="NCBI Taxonomy" id="1986026"/>
    <lineage>
        <taxon>Bacteria</taxon>
        <taxon>Pseudomonadati</taxon>
        <taxon>Pseudomonadota</taxon>
        <taxon>Alphaproteobacteria</taxon>
        <taxon>Hyphomicrobiales</taxon>
        <taxon>Rhizobiaceae</taxon>
        <taxon>Rhizobium/Agrobacterium group</taxon>
        <taxon>Rhizobium</taxon>
    </lineage>
</organism>
<dbReference type="PANTHER" id="PTHR30086:SF20">
    <property type="entry name" value="ARGININE EXPORTER PROTEIN ARGO-RELATED"/>
    <property type="match status" value="1"/>
</dbReference>
<dbReference type="Pfam" id="PF01810">
    <property type="entry name" value="LysE"/>
    <property type="match status" value="1"/>
</dbReference>
<evidence type="ECO:0000256" key="4">
    <source>
        <dbReference type="ARBA" id="ARBA00022989"/>
    </source>
</evidence>
<keyword evidence="8" id="KW-1185">Reference proteome</keyword>
<feature type="transmembrane region" description="Helical" evidence="6">
    <location>
        <begin position="154"/>
        <end position="173"/>
    </location>
</feature>
<name>A0ABX5NXT2_9HYPH</name>
<evidence type="ECO:0000256" key="3">
    <source>
        <dbReference type="ARBA" id="ARBA00022692"/>
    </source>
</evidence>
<dbReference type="PANTHER" id="PTHR30086">
    <property type="entry name" value="ARGININE EXPORTER PROTEIN ARGO"/>
    <property type="match status" value="1"/>
</dbReference>
<feature type="transmembrane region" description="Helical" evidence="6">
    <location>
        <begin position="68"/>
        <end position="86"/>
    </location>
</feature>
<proteinExistence type="predicted"/>
<gene>
    <name evidence="7" type="ORF">DMY87_03700</name>
</gene>
<evidence type="ECO:0000256" key="6">
    <source>
        <dbReference type="SAM" id="Phobius"/>
    </source>
</evidence>
<evidence type="ECO:0000256" key="5">
    <source>
        <dbReference type="ARBA" id="ARBA00023136"/>
    </source>
</evidence>
<feature type="transmembrane region" description="Helical" evidence="6">
    <location>
        <begin position="128"/>
        <end position="148"/>
    </location>
</feature>
<evidence type="ECO:0000256" key="2">
    <source>
        <dbReference type="ARBA" id="ARBA00022475"/>
    </source>
</evidence>